<feature type="domain" description="AB hydrolase-1" evidence="1">
    <location>
        <begin position="38"/>
        <end position="286"/>
    </location>
</feature>
<dbReference type="SUPFAM" id="SSF53474">
    <property type="entry name" value="alpha/beta-Hydrolases"/>
    <property type="match status" value="1"/>
</dbReference>
<dbReference type="Proteomes" id="UP000198992">
    <property type="component" value="Unassembled WGS sequence"/>
</dbReference>
<gene>
    <name evidence="2" type="ORF">SAMN05444164_8010</name>
</gene>
<dbReference type="InterPro" id="IPR050266">
    <property type="entry name" value="AB_hydrolase_sf"/>
</dbReference>
<organism evidence="2 3">
    <name type="scientific">Bradyrhizobium erythrophlei</name>
    <dbReference type="NCBI Taxonomy" id="1437360"/>
    <lineage>
        <taxon>Bacteria</taxon>
        <taxon>Pseudomonadati</taxon>
        <taxon>Pseudomonadota</taxon>
        <taxon>Alphaproteobacteria</taxon>
        <taxon>Hyphomicrobiales</taxon>
        <taxon>Nitrobacteraceae</taxon>
        <taxon>Bradyrhizobium</taxon>
    </lineage>
</organism>
<dbReference type="InterPro" id="IPR029058">
    <property type="entry name" value="AB_hydrolase_fold"/>
</dbReference>
<dbReference type="PANTHER" id="PTHR43798">
    <property type="entry name" value="MONOACYLGLYCEROL LIPASE"/>
    <property type="match status" value="1"/>
</dbReference>
<dbReference type="AlphaFoldDB" id="A0A1H5IMS5"/>
<evidence type="ECO:0000313" key="3">
    <source>
        <dbReference type="Proteomes" id="UP000198992"/>
    </source>
</evidence>
<dbReference type="Pfam" id="PF00561">
    <property type="entry name" value="Abhydrolase_1"/>
    <property type="match status" value="1"/>
</dbReference>
<reference evidence="2 3" key="1">
    <citation type="submission" date="2016-10" db="EMBL/GenBank/DDBJ databases">
        <authorList>
            <person name="de Groot N.N."/>
        </authorList>
    </citation>
    <scope>NUCLEOTIDE SEQUENCE [LARGE SCALE GENOMIC DNA]</scope>
    <source>
        <strain evidence="2 3">MT12</strain>
    </source>
</reference>
<evidence type="ECO:0000259" key="1">
    <source>
        <dbReference type="Pfam" id="PF00561"/>
    </source>
</evidence>
<evidence type="ECO:0000313" key="2">
    <source>
        <dbReference type="EMBL" id="SEE41543.1"/>
    </source>
</evidence>
<protein>
    <submittedName>
        <fullName evidence="2">Pimeloyl-ACP methyl ester carboxylesterase</fullName>
    </submittedName>
</protein>
<proteinExistence type="predicted"/>
<dbReference type="GO" id="GO:0016020">
    <property type="term" value="C:membrane"/>
    <property type="evidence" value="ECO:0007669"/>
    <property type="project" value="TreeGrafter"/>
</dbReference>
<accession>A0A1H5IMS5</accession>
<dbReference type="Gene3D" id="3.40.50.1820">
    <property type="entry name" value="alpha/beta hydrolase"/>
    <property type="match status" value="1"/>
</dbReference>
<dbReference type="PANTHER" id="PTHR43798:SF33">
    <property type="entry name" value="HYDROLASE, PUTATIVE (AFU_ORTHOLOGUE AFUA_2G14860)-RELATED"/>
    <property type="match status" value="1"/>
</dbReference>
<sequence length="306" mass="33757">MRDKQPMTQPQRILVGNAGAQIALARWGEPASGKPPALLLHGTGFVAEVWTEVAEALAADYTVYALDRRGHGLSHKPPADRYQFQDFADDVRMVVERLDLQNIYGIGHSAGATDLMLATKLMPDRFARLFVTEPTAMDPRAPRTGGLSEIARASVQGVLRRRAEFDNADDLFQRLRAAPAFAPWTEPSLWAYVHHGFAQLDDGRMQLRCTPEIESALLGPIFQAMEQIYTGDARGNPFPWFSDIACPVCIATAEQSWPVYKEMADRAAALIPHASRWTFENVGHCVAQEAPELMVAALRAFDAQAG</sequence>
<dbReference type="EMBL" id="FNTH01000001">
    <property type="protein sequence ID" value="SEE41543.1"/>
    <property type="molecule type" value="Genomic_DNA"/>
</dbReference>
<dbReference type="InterPro" id="IPR000073">
    <property type="entry name" value="AB_hydrolase_1"/>
</dbReference>
<name>A0A1H5IMS5_9BRAD</name>